<reference evidence="3 5" key="2">
    <citation type="submission" date="2023-09" db="EMBL/GenBank/DDBJ databases">
        <title>Complete-Gapless Cercospora beticola genome.</title>
        <authorList>
            <person name="Wyatt N.A."/>
            <person name="Spanner R.E."/>
            <person name="Bolton M.D."/>
        </authorList>
    </citation>
    <scope>NUCLEOTIDE SEQUENCE [LARGE SCALE GENOMIC DNA]</scope>
    <source>
        <strain evidence="3">Cb09-40</strain>
    </source>
</reference>
<reference evidence="2 4" key="1">
    <citation type="submission" date="2015-10" db="EMBL/GenBank/DDBJ databases">
        <title>The cercosporin biosynthetic gene cluster was horizontally transferred to several fungal lineages and shown to be expanded in Cercospora beticola based on microsynteny with recipient genomes.</title>
        <authorList>
            <person name="De Jonge R."/>
            <person name="Ebert M.K."/>
            <person name="Suttle J.C."/>
            <person name="Jurick Ii W.M."/>
            <person name="Secor G.A."/>
            <person name="Thomma B.P."/>
            <person name="Van De Peer Y."/>
            <person name="Bolton M.D."/>
        </authorList>
    </citation>
    <scope>NUCLEOTIDE SEQUENCE [LARGE SCALE GENOMIC DNA]</scope>
    <source>
        <strain evidence="2 4">09-40</strain>
    </source>
</reference>
<evidence type="ECO:0000313" key="3">
    <source>
        <dbReference type="EMBL" id="WPA99521.1"/>
    </source>
</evidence>
<accession>A0A2G5I2R2</accession>
<keyword evidence="5" id="KW-1185">Reference proteome</keyword>
<dbReference type="Gene3D" id="3.40.50.720">
    <property type="entry name" value="NAD(P)-binding Rossmann-like Domain"/>
    <property type="match status" value="1"/>
</dbReference>
<dbReference type="Pfam" id="PF13561">
    <property type="entry name" value="adh_short_C2"/>
    <property type="match status" value="1"/>
</dbReference>
<dbReference type="Proteomes" id="UP000230605">
    <property type="component" value="Chromosome 3"/>
</dbReference>
<dbReference type="EMBL" id="CP134186">
    <property type="protein sequence ID" value="WPA99521.1"/>
    <property type="molecule type" value="Genomic_DNA"/>
</dbReference>
<dbReference type="Proteomes" id="UP001302367">
    <property type="component" value="Chromosome 3"/>
</dbReference>
<dbReference type="AlphaFoldDB" id="A0A2G5I2R2"/>
<gene>
    <name evidence="2" type="ORF">CB0940_02385</name>
    <name evidence="3" type="ORF">RHO25_004139</name>
</gene>
<evidence type="ECO:0000313" key="4">
    <source>
        <dbReference type="Proteomes" id="UP000230605"/>
    </source>
</evidence>
<name>A0A2G5I2R2_CERBT</name>
<dbReference type="OrthoDB" id="5840532at2759"/>
<sequence length="268" mass="27951">MSTVVITGIGGMGLAIARRLGSGRRLLLADYSEDALKKAATTFGDAGFNVETKQVDVADAESVRSFVEHAKNLGNVEIVVHTAGISPTGAPASRIYDVNLVGTIHVVDAFKDIIAPGGSMVCMASTAGHVELGLPAEIKQHLTTASPAKVLEIPAIDLEKDGGQKAYCISKVANILRVKAACIEYGKRNVRINTISPGFISTPMGQDLLKGELAGPITQYIEAQPLPRKGTEEDIADAVVFLTSPQASFITGADLLVDGGATALPNAM</sequence>
<dbReference type="InterPro" id="IPR036291">
    <property type="entry name" value="NAD(P)-bd_dom_sf"/>
</dbReference>
<proteinExistence type="inferred from homology"/>
<dbReference type="GO" id="GO:0016616">
    <property type="term" value="F:oxidoreductase activity, acting on the CH-OH group of donors, NAD or NADP as acceptor"/>
    <property type="evidence" value="ECO:0007669"/>
    <property type="project" value="TreeGrafter"/>
</dbReference>
<evidence type="ECO:0000256" key="1">
    <source>
        <dbReference type="ARBA" id="ARBA00006484"/>
    </source>
</evidence>
<protein>
    <submittedName>
        <fullName evidence="2">3-oxoacyl-[acyl-carrier-protein] reductase FabG</fullName>
    </submittedName>
</protein>
<comment type="similarity">
    <text evidence="1">Belongs to the short-chain dehydrogenases/reductases (SDR) family.</text>
</comment>
<dbReference type="CDD" id="cd05233">
    <property type="entry name" value="SDR_c"/>
    <property type="match status" value="1"/>
</dbReference>
<dbReference type="SUPFAM" id="SSF51735">
    <property type="entry name" value="NAD(P)-binding Rossmann-fold domains"/>
    <property type="match status" value="1"/>
</dbReference>
<dbReference type="EMBL" id="LKMD01000101">
    <property type="protein sequence ID" value="PIA99096.1"/>
    <property type="molecule type" value="Genomic_DNA"/>
</dbReference>
<organism evidence="2 4">
    <name type="scientific">Cercospora beticola</name>
    <name type="common">Sugarbeet leaf spot fungus</name>
    <dbReference type="NCBI Taxonomy" id="122368"/>
    <lineage>
        <taxon>Eukaryota</taxon>
        <taxon>Fungi</taxon>
        <taxon>Dikarya</taxon>
        <taxon>Ascomycota</taxon>
        <taxon>Pezizomycotina</taxon>
        <taxon>Dothideomycetes</taxon>
        <taxon>Dothideomycetidae</taxon>
        <taxon>Mycosphaerellales</taxon>
        <taxon>Mycosphaerellaceae</taxon>
        <taxon>Cercospora</taxon>
    </lineage>
</organism>
<dbReference type="InterPro" id="IPR002347">
    <property type="entry name" value="SDR_fam"/>
</dbReference>
<evidence type="ECO:0000313" key="5">
    <source>
        <dbReference type="Proteomes" id="UP001302367"/>
    </source>
</evidence>
<dbReference type="PRINTS" id="PR00081">
    <property type="entry name" value="GDHRDH"/>
</dbReference>
<dbReference type="Pfam" id="PF00106">
    <property type="entry name" value="adh_short"/>
    <property type="match status" value="1"/>
</dbReference>
<dbReference type="PANTHER" id="PTHR42760">
    <property type="entry name" value="SHORT-CHAIN DEHYDROGENASES/REDUCTASES FAMILY MEMBER"/>
    <property type="match status" value="1"/>
</dbReference>
<evidence type="ECO:0000313" key="2">
    <source>
        <dbReference type="EMBL" id="PIA99096.1"/>
    </source>
</evidence>